<evidence type="ECO:0000256" key="18">
    <source>
        <dbReference type="SAM" id="MobiDB-lite"/>
    </source>
</evidence>
<dbReference type="InterPro" id="IPR035779">
    <property type="entry name" value="MLK1-3_SH3"/>
</dbReference>
<dbReference type="GO" id="GO:0005524">
    <property type="term" value="F:ATP binding"/>
    <property type="evidence" value="ECO:0007669"/>
    <property type="project" value="UniProtKB-UniRule"/>
</dbReference>
<dbReference type="InterPro" id="IPR001452">
    <property type="entry name" value="SH3_domain"/>
</dbReference>
<dbReference type="PRINTS" id="PR00452">
    <property type="entry name" value="SH3DOMAIN"/>
</dbReference>
<dbReference type="PIRSF" id="PIRSF000556">
    <property type="entry name" value="MAPKKK9_11"/>
    <property type="match status" value="1"/>
</dbReference>
<feature type="binding site" evidence="14">
    <location>
        <begin position="96"/>
        <end position="104"/>
    </location>
    <ligand>
        <name>ATP</name>
        <dbReference type="ChEBI" id="CHEBI:30616"/>
    </ligand>
</feature>
<dbReference type="CDD" id="cd12059">
    <property type="entry name" value="SH3_MLK1-3"/>
    <property type="match status" value="1"/>
</dbReference>
<dbReference type="InterPro" id="IPR017441">
    <property type="entry name" value="Protein_kinase_ATP_BS"/>
</dbReference>
<keyword evidence="17" id="KW-0175">Coiled coil</keyword>
<dbReference type="SMART" id="SM00220">
    <property type="entry name" value="S_TKc"/>
    <property type="match status" value="1"/>
</dbReference>
<proteinExistence type="inferred from homology"/>
<keyword evidence="22" id="KW-1185">Reference proteome</keyword>
<keyword evidence="7" id="KW-0677">Repeat</keyword>
<feature type="region of interest" description="Disordered" evidence="18">
    <location>
        <begin position="622"/>
        <end position="641"/>
    </location>
</feature>
<dbReference type="GeneTree" id="ENSGT00940000159629"/>
<reference evidence="21" key="2">
    <citation type="submission" date="2025-08" db="UniProtKB">
        <authorList>
            <consortium name="Ensembl"/>
        </authorList>
    </citation>
    <scope>IDENTIFICATION</scope>
</reference>
<feature type="region of interest" description="Disordered" evidence="18">
    <location>
        <begin position="472"/>
        <end position="502"/>
    </location>
</feature>
<dbReference type="Proteomes" id="UP000028760">
    <property type="component" value="Unassembled WGS sequence"/>
</dbReference>
<dbReference type="Pfam" id="PF07714">
    <property type="entry name" value="PK_Tyr_Ser-Thr"/>
    <property type="match status" value="1"/>
</dbReference>
<dbReference type="PROSITE" id="PS50011">
    <property type="entry name" value="PROTEIN_KINASE_DOM"/>
    <property type="match status" value="1"/>
</dbReference>
<evidence type="ECO:0000256" key="14">
    <source>
        <dbReference type="PIRSR" id="PIRSR000556-2"/>
    </source>
</evidence>
<dbReference type="Gene3D" id="2.30.30.40">
    <property type="entry name" value="SH3 Domains"/>
    <property type="match status" value="1"/>
</dbReference>
<accession>A0A096MDS1</accession>
<evidence type="ECO:0000256" key="13">
    <source>
        <dbReference type="PIRSR" id="PIRSR000556-1"/>
    </source>
</evidence>
<evidence type="ECO:0000256" key="17">
    <source>
        <dbReference type="SAM" id="Coils"/>
    </source>
</evidence>
<dbReference type="InterPro" id="IPR036028">
    <property type="entry name" value="SH3-like_dom_sf"/>
</dbReference>
<evidence type="ECO:0000256" key="10">
    <source>
        <dbReference type="ARBA" id="ARBA00022840"/>
    </source>
</evidence>
<evidence type="ECO:0000256" key="16">
    <source>
        <dbReference type="PROSITE-ProRule" id="PRU10141"/>
    </source>
</evidence>
<dbReference type="CDD" id="cd14146">
    <property type="entry name" value="STKc_MLK4"/>
    <property type="match status" value="1"/>
</dbReference>
<dbReference type="Gene3D" id="3.30.200.20">
    <property type="entry name" value="Phosphorylase Kinase, domain 1"/>
    <property type="match status" value="1"/>
</dbReference>
<evidence type="ECO:0000259" key="20">
    <source>
        <dbReference type="PROSITE" id="PS50011"/>
    </source>
</evidence>
<feature type="compositionally biased region" description="Basic and acidic residues" evidence="18">
    <location>
        <begin position="551"/>
        <end position="563"/>
    </location>
</feature>
<evidence type="ECO:0000256" key="2">
    <source>
        <dbReference type="ARBA" id="ARBA00006529"/>
    </source>
</evidence>
<dbReference type="SMART" id="SM00326">
    <property type="entry name" value="SH3"/>
    <property type="match status" value="1"/>
</dbReference>
<reference evidence="21" key="3">
    <citation type="submission" date="2025-09" db="UniProtKB">
        <authorList>
            <consortium name="Ensembl"/>
        </authorList>
    </citation>
    <scope>IDENTIFICATION</scope>
</reference>
<dbReference type="Gene3D" id="1.10.510.10">
    <property type="entry name" value="Transferase(Phosphotransferase) domain 1"/>
    <property type="match status" value="1"/>
</dbReference>
<comment type="similarity">
    <text evidence="2">Belongs to the protein kinase superfamily. STE Ser/Thr protein kinase family. MAP kinase kinase kinase subfamily.</text>
</comment>
<dbReference type="PRINTS" id="PR00109">
    <property type="entry name" value="TYRKINASE"/>
</dbReference>
<feature type="coiled-coil region" evidence="17">
    <location>
        <begin position="376"/>
        <end position="403"/>
    </location>
</feature>
<feature type="region of interest" description="Disordered" evidence="18">
    <location>
        <begin position="678"/>
        <end position="729"/>
    </location>
</feature>
<protein>
    <recommendedName>
        <fullName evidence="3">mitogen-activated protein kinase kinase kinase</fullName>
        <ecNumber evidence="3">2.7.11.25</ecNumber>
    </recommendedName>
</protein>
<reference evidence="22" key="1">
    <citation type="submission" date="2013-10" db="EMBL/GenBank/DDBJ databases">
        <authorList>
            <person name="Schartl M."/>
            <person name="Warren W."/>
        </authorList>
    </citation>
    <scope>NUCLEOTIDE SEQUENCE [LARGE SCALE GENOMIC DNA]</scope>
    <source>
        <strain evidence="22">female</strain>
    </source>
</reference>
<feature type="domain" description="Protein kinase" evidence="20">
    <location>
        <begin position="90"/>
        <end position="352"/>
    </location>
</feature>
<dbReference type="AlphaFoldDB" id="A0A096MDS1"/>
<comment type="catalytic activity">
    <reaction evidence="12">
        <text>L-seryl-[protein] + ATP = O-phospho-L-seryl-[protein] + ADP + H(+)</text>
        <dbReference type="Rhea" id="RHEA:17989"/>
        <dbReference type="Rhea" id="RHEA-COMP:9863"/>
        <dbReference type="Rhea" id="RHEA-COMP:11604"/>
        <dbReference type="ChEBI" id="CHEBI:15378"/>
        <dbReference type="ChEBI" id="CHEBI:29999"/>
        <dbReference type="ChEBI" id="CHEBI:30616"/>
        <dbReference type="ChEBI" id="CHEBI:83421"/>
        <dbReference type="ChEBI" id="CHEBI:456216"/>
        <dbReference type="EC" id="2.7.11.25"/>
    </reaction>
</comment>
<evidence type="ECO:0000256" key="1">
    <source>
        <dbReference type="ARBA" id="ARBA00001946"/>
    </source>
</evidence>
<feature type="compositionally biased region" description="Polar residues" evidence="18">
    <location>
        <begin position="625"/>
        <end position="641"/>
    </location>
</feature>
<dbReference type="Pfam" id="PF14604">
    <property type="entry name" value="SH3_9"/>
    <property type="match status" value="1"/>
</dbReference>
<keyword evidence="4 15" id="KW-0728">SH3 domain</keyword>
<evidence type="ECO:0000313" key="21">
    <source>
        <dbReference type="Ensembl" id="ENSPFOP00000029562.1"/>
    </source>
</evidence>
<evidence type="ECO:0000256" key="4">
    <source>
        <dbReference type="ARBA" id="ARBA00022443"/>
    </source>
</evidence>
<evidence type="ECO:0000256" key="5">
    <source>
        <dbReference type="ARBA" id="ARBA00022527"/>
    </source>
</evidence>
<keyword evidence="9" id="KW-0418">Kinase</keyword>
<comment type="catalytic activity">
    <reaction evidence="11">
        <text>L-threonyl-[protein] + ATP = O-phospho-L-threonyl-[protein] + ADP + H(+)</text>
        <dbReference type="Rhea" id="RHEA:46608"/>
        <dbReference type="Rhea" id="RHEA-COMP:11060"/>
        <dbReference type="Rhea" id="RHEA-COMP:11605"/>
        <dbReference type="ChEBI" id="CHEBI:15378"/>
        <dbReference type="ChEBI" id="CHEBI:30013"/>
        <dbReference type="ChEBI" id="CHEBI:30616"/>
        <dbReference type="ChEBI" id="CHEBI:61977"/>
        <dbReference type="ChEBI" id="CHEBI:456216"/>
        <dbReference type="EC" id="2.7.11.25"/>
    </reaction>
</comment>
<dbReference type="InterPro" id="IPR001245">
    <property type="entry name" value="Ser-Thr/Tyr_kinase_cat_dom"/>
</dbReference>
<dbReference type="PROSITE" id="PS00107">
    <property type="entry name" value="PROTEIN_KINASE_ATP"/>
    <property type="match status" value="1"/>
</dbReference>
<dbReference type="PROSITE" id="PS00108">
    <property type="entry name" value="PROTEIN_KINASE_ST"/>
    <property type="match status" value="1"/>
</dbReference>
<dbReference type="PANTHER" id="PTHR44329">
    <property type="entry name" value="SERINE/THREONINE-PROTEIN KINASE TNNI3K-RELATED"/>
    <property type="match status" value="1"/>
</dbReference>
<evidence type="ECO:0000313" key="22">
    <source>
        <dbReference type="Proteomes" id="UP000028760"/>
    </source>
</evidence>
<evidence type="ECO:0000256" key="7">
    <source>
        <dbReference type="ARBA" id="ARBA00022737"/>
    </source>
</evidence>
<feature type="domain" description="SH3" evidence="19">
    <location>
        <begin position="1"/>
        <end position="61"/>
    </location>
</feature>
<dbReference type="GO" id="GO:0004706">
    <property type="term" value="F:JUN kinase kinase kinase activity"/>
    <property type="evidence" value="ECO:0007669"/>
    <property type="project" value="TreeGrafter"/>
</dbReference>
<keyword evidence="10 14" id="KW-0067">ATP-binding</keyword>
<feature type="compositionally biased region" description="Basic and acidic residues" evidence="18">
    <location>
        <begin position="683"/>
        <end position="695"/>
    </location>
</feature>
<evidence type="ECO:0000256" key="12">
    <source>
        <dbReference type="ARBA" id="ARBA00048329"/>
    </source>
</evidence>
<dbReference type="Ensembl" id="ENSPFOT00000030873.1">
    <property type="protein sequence ID" value="ENSPFOP00000029562.1"/>
    <property type="gene ID" value="ENSPFOG00000004712.2"/>
</dbReference>
<evidence type="ECO:0000256" key="8">
    <source>
        <dbReference type="ARBA" id="ARBA00022741"/>
    </source>
</evidence>
<dbReference type="PROSITE" id="PS50002">
    <property type="entry name" value="SH3"/>
    <property type="match status" value="1"/>
</dbReference>
<sequence>MWTAAYDYEASGEDELSLRRGDVVEVLSKDAAISGDEGWWTGKLNHRVGIFPSNYVTYQPAIYRIPATSGSAGVSEQVPSSPTQIPFSELVLEEIIGVGGFGKVYRGTWKDQEVAVKAARQDPDEDITATAASVKQEAKLFSMLQHPNIIKLEGVCLEEPNLCLVMEYARGGTLNRALTGRRIPPHILVNWAVQIARGMLYLHEEAVVPIIHRDLKSTNFLLLEKIENDDIGRKTLKITDFGLAREWHKTTKMSAAGTYSWMAPEVIKSSLFSKGSDVWSYGVLLWELLTGEVPYRGIDGLAVAYGVAVNKLTLPIPSTCPEPFAKLMEECWDQDPHVRPSFSCILEQLSAIEEAVMATMPQDSFHSMQDDWRVEIQEMFDELRTKEKELRSREEELTRAALQQKSQEELLKRREQQLAEREINVLERELNILIFQLNKDKPNVKKRKGKFKRSRLKLKDGNRISLPSDFQHKITVQASPSMDKRRSLHSTSSSPPSSPTLIPRLRAIQLTQDESNRTWGRSSLFRPEEFDDVKKGIKKKGRTWGPSSVQSKERPAAAERVRPLSDGSNPWSTSLLKSQKSVPLAALFGEQEAASECPDSSSKPKQLKFPNQVYIDLPLWKDETQPQSPGGSGLTPTNSLKRASARRKTDFALYGCGSLLASVVLGYDIREAIRTSAPPEECETPKEEKKKKEGLFQRATRFRRSTSPPGGRSRKEDASSNGGAAPPVNLVSMSAIMECNSTKCLLQPEAE</sequence>
<comment type="cofactor">
    <cofactor evidence="1">
        <name>Mg(2+)</name>
        <dbReference type="ChEBI" id="CHEBI:18420"/>
    </cofactor>
</comment>
<dbReference type="EC" id="2.7.11.25" evidence="3"/>
<dbReference type="SUPFAM" id="SSF50044">
    <property type="entry name" value="SH3-domain"/>
    <property type="match status" value="1"/>
</dbReference>
<dbReference type="PANTHER" id="PTHR44329:SF30">
    <property type="entry name" value="MITOGEN-ACTIVATED PROTEIN KINASE KINASE KINASE 21"/>
    <property type="match status" value="1"/>
</dbReference>
<keyword evidence="8 14" id="KW-0547">Nucleotide-binding</keyword>
<dbReference type="InterPro" id="IPR011009">
    <property type="entry name" value="Kinase-like_dom_sf"/>
</dbReference>
<dbReference type="InterPro" id="IPR008271">
    <property type="entry name" value="Ser/Thr_kinase_AS"/>
</dbReference>
<feature type="compositionally biased region" description="Low complexity" evidence="18">
    <location>
        <begin position="489"/>
        <end position="502"/>
    </location>
</feature>
<evidence type="ECO:0000256" key="9">
    <source>
        <dbReference type="ARBA" id="ARBA00022777"/>
    </source>
</evidence>
<feature type="region of interest" description="Disordered" evidence="18">
    <location>
        <begin position="538"/>
        <end position="571"/>
    </location>
</feature>
<evidence type="ECO:0000256" key="11">
    <source>
        <dbReference type="ARBA" id="ARBA00047559"/>
    </source>
</evidence>
<dbReference type="InterPro" id="IPR051681">
    <property type="entry name" value="Ser/Thr_Kinases-Pseudokinases"/>
</dbReference>
<keyword evidence="6" id="KW-0808">Transferase</keyword>
<feature type="binding site" evidence="14 16">
    <location>
        <position position="117"/>
    </location>
    <ligand>
        <name>ATP</name>
        <dbReference type="ChEBI" id="CHEBI:30616"/>
    </ligand>
</feature>
<evidence type="ECO:0000256" key="15">
    <source>
        <dbReference type="PROSITE-ProRule" id="PRU00192"/>
    </source>
</evidence>
<dbReference type="InterPro" id="IPR000719">
    <property type="entry name" value="Prot_kinase_dom"/>
</dbReference>
<organism evidence="21 22">
    <name type="scientific">Poecilia formosa</name>
    <name type="common">Amazon molly</name>
    <name type="synonym">Limia formosa</name>
    <dbReference type="NCBI Taxonomy" id="48698"/>
    <lineage>
        <taxon>Eukaryota</taxon>
        <taxon>Metazoa</taxon>
        <taxon>Chordata</taxon>
        <taxon>Craniata</taxon>
        <taxon>Vertebrata</taxon>
        <taxon>Euteleostomi</taxon>
        <taxon>Actinopterygii</taxon>
        <taxon>Neopterygii</taxon>
        <taxon>Teleostei</taxon>
        <taxon>Neoteleostei</taxon>
        <taxon>Acanthomorphata</taxon>
        <taxon>Ovalentaria</taxon>
        <taxon>Atherinomorphae</taxon>
        <taxon>Cyprinodontiformes</taxon>
        <taxon>Poeciliidae</taxon>
        <taxon>Poeciliinae</taxon>
        <taxon>Poecilia</taxon>
    </lineage>
</organism>
<evidence type="ECO:0000259" key="19">
    <source>
        <dbReference type="PROSITE" id="PS50002"/>
    </source>
</evidence>
<dbReference type="InterPro" id="IPR016231">
    <property type="entry name" value="MLK1-4"/>
</dbReference>
<name>A0A096MDS1_POEFO</name>
<evidence type="ECO:0000256" key="6">
    <source>
        <dbReference type="ARBA" id="ARBA00022679"/>
    </source>
</evidence>
<dbReference type="EMBL" id="AYCK01018345">
    <property type="status" value="NOT_ANNOTATED_CDS"/>
    <property type="molecule type" value="Genomic_DNA"/>
</dbReference>
<feature type="active site" description="Proton acceptor" evidence="13">
    <location>
        <position position="214"/>
    </location>
</feature>
<keyword evidence="5" id="KW-0723">Serine/threonine-protein kinase</keyword>
<dbReference type="SUPFAM" id="SSF56112">
    <property type="entry name" value="Protein kinase-like (PK-like)"/>
    <property type="match status" value="1"/>
</dbReference>
<evidence type="ECO:0000256" key="3">
    <source>
        <dbReference type="ARBA" id="ARBA00012406"/>
    </source>
</evidence>